<dbReference type="GO" id="GO:1904680">
    <property type="term" value="F:peptide transmembrane transporter activity"/>
    <property type="evidence" value="ECO:0007669"/>
    <property type="project" value="TreeGrafter"/>
</dbReference>
<dbReference type="Gene3D" id="3.90.76.10">
    <property type="entry name" value="Dipeptide-binding Protein, Domain 1"/>
    <property type="match status" value="1"/>
</dbReference>
<dbReference type="RefSeq" id="WP_188828454.1">
    <property type="nucleotide sequence ID" value="NZ_BMMW01000002.1"/>
</dbReference>
<accession>A0A917QEN5</accession>
<dbReference type="PANTHER" id="PTHR30290:SF83">
    <property type="entry name" value="ABC TRANSPORTER SUBSTRATE-BINDING PROTEIN"/>
    <property type="match status" value="1"/>
</dbReference>
<reference evidence="2" key="1">
    <citation type="journal article" date="2014" name="Int. J. Syst. Evol. Microbiol.">
        <title>Complete genome sequence of Corynebacterium casei LMG S-19264T (=DSM 44701T), isolated from a smear-ripened cheese.</title>
        <authorList>
            <consortium name="US DOE Joint Genome Institute (JGI-PGF)"/>
            <person name="Walter F."/>
            <person name="Albersmeier A."/>
            <person name="Kalinowski J."/>
            <person name="Ruckert C."/>
        </authorList>
    </citation>
    <scope>NUCLEOTIDE SEQUENCE</scope>
    <source>
        <strain evidence="2">CGMCC 4.7278</strain>
    </source>
</reference>
<dbReference type="SUPFAM" id="SSF53850">
    <property type="entry name" value="Periplasmic binding protein-like II"/>
    <property type="match status" value="1"/>
</dbReference>
<dbReference type="CDD" id="cd00995">
    <property type="entry name" value="PBP2_NikA_DppA_OppA_like"/>
    <property type="match status" value="1"/>
</dbReference>
<sequence>MATSLGLTACSSDDSADASIVTTNAGEPQNGLVPTNTAENMGGRVVDRLFAGLKRYDADGKAYDEMAEKIETSDRKSYRITIKPNWKFTDGTTVTAKSFVDAWNFGALGTNGHLQSYAFTPIAGFDEVNAEKPTAQTMSGLKIVDDRTFTVELKEPSIDFESALGYAPFYPLPEVAFKDIKAFGENPVGNGPYAFVSWEHNVKIDLKPNADYPGGRPAKNKGLRFVMYQSFETAYADLQAGNLDALDTIPTSALSTFKADLGDRAITKPTAQNQHIGVQSTVAHFSGEEGVLRKRALSMAINRPQIVEKIFNGLREPAHEFTASTLPGYNGKLPGSEVFEYNPTEAKKVWAQADAISPWSGKLEVAYNSDGGHQAWIEATVNSIKNTLGIDAVPAPVPTFKSIRDAVNAKTIGKAFRYGWQGDYPTMMQFLSAQYYSFSESNSVGYNNPEVDKLFKAAMAAPNNDEAYKLIGQAQTIMIKDMADIPMFYYIAAAGRSDKVSAAPMSWNGLFDFENIEK</sequence>
<dbReference type="GO" id="GO:0042597">
    <property type="term" value="C:periplasmic space"/>
    <property type="evidence" value="ECO:0007669"/>
    <property type="project" value="UniProtKB-ARBA"/>
</dbReference>
<dbReference type="Pfam" id="PF00496">
    <property type="entry name" value="SBP_bac_5"/>
    <property type="match status" value="1"/>
</dbReference>
<protein>
    <submittedName>
        <fullName evidence="2">ABC transporter substrate-binding protein</fullName>
    </submittedName>
</protein>
<dbReference type="EMBL" id="BMMW01000002">
    <property type="protein sequence ID" value="GGK47074.1"/>
    <property type="molecule type" value="Genomic_DNA"/>
</dbReference>
<dbReference type="Proteomes" id="UP000612956">
    <property type="component" value="Unassembled WGS sequence"/>
</dbReference>
<name>A0A917QEN5_9NOCA</name>
<proteinExistence type="predicted"/>
<dbReference type="GO" id="GO:0043190">
    <property type="term" value="C:ATP-binding cassette (ABC) transporter complex"/>
    <property type="evidence" value="ECO:0007669"/>
    <property type="project" value="InterPro"/>
</dbReference>
<dbReference type="InterPro" id="IPR000914">
    <property type="entry name" value="SBP_5_dom"/>
</dbReference>
<dbReference type="GO" id="GO:0015833">
    <property type="term" value="P:peptide transport"/>
    <property type="evidence" value="ECO:0007669"/>
    <property type="project" value="TreeGrafter"/>
</dbReference>
<organism evidence="2 3">
    <name type="scientific">Nocardia camponoti</name>
    <dbReference type="NCBI Taxonomy" id="1616106"/>
    <lineage>
        <taxon>Bacteria</taxon>
        <taxon>Bacillati</taxon>
        <taxon>Actinomycetota</taxon>
        <taxon>Actinomycetes</taxon>
        <taxon>Mycobacteriales</taxon>
        <taxon>Nocardiaceae</taxon>
        <taxon>Nocardia</taxon>
    </lineage>
</organism>
<dbReference type="PANTHER" id="PTHR30290">
    <property type="entry name" value="PERIPLASMIC BINDING COMPONENT OF ABC TRANSPORTER"/>
    <property type="match status" value="1"/>
</dbReference>
<dbReference type="AlphaFoldDB" id="A0A917QEN5"/>
<gene>
    <name evidence="2" type="primary">dppA</name>
    <name evidence="2" type="ORF">GCM10011591_17960</name>
</gene>
<dbReference type="Gene3D" id="3.10.105.10">
    <property type="entry name" value="Dipeptide-binding Protein, Domain 3"/>
    <property type="match status" value="1"/>
</dbReference>
<feature type="domain" description="Solute-binding protein family 5" evidence="1">
    <location>
        <begin position="65"/>
        <end position="439"/>
    </location>
</feature>
<dbReference type="InterPro" id="IPR030678">
    <property type="entry name" value="Peptide/Ni-bd"/>
</dbReference>
<evidence type="ECO:0000259" key="1">
    <source>
        <dbReference type="Pfam" id="PF00496"/>
    </source>
</evidence>
<keyword evidence="3" id="KW-1185">Reference proteome</keyword>
<evidence type="ECO:0000313" key="3">
    <source>
        <dbReference type="Proteomes" id="UP000612956"/>
    </source>
</evidence>
<reference evidence="2" key="2">
    <citation type="submission" date="2020-09" db="EMBL/GenBank/DDBJ databases">
        <authorList>
            <person name="Sun Q."/>
            <person name="Zhou Y."/>
        </authorList>
    </citation>
    <scope>NUCLEOTIDE SEQUENCE</scope>
    <source>
        <strain evidence="2">CGMCC 4.7278</strain>
    </source>
</reference>
<evidence type="ECO:0000313" key="2">
    <source>
        <dbReference type="EMBL" id="GGK47074.1"/>
    </source>
</evidence>
<dbReference type="PIRSF" id="PIRSF002741">
    <property type="entry name" value="MppA"/>
    <property type="match status" value="1"/>
</dbReference>
<comment type="caution">
    <text evidence="2">The sequence shown here is derived from an EMBL/GenBank/DDBJ whole genome shotgun (WGS) entry which is preliminary data.</text>
</comment>
<dbReference type="InterPro" id="IPR039424">
    <property type="entry name" value="SBP_5"/>
</dbReference>
<dbReference type="Gene3D" id="3.40.190.10">
    <property type="entry name" value="Periplasmic binding protein-like II"/>
    <property type="match status" value="1"/>
</dbReference>